<name>A0ABS1MG04_9NOCA</name>
<dbReference type="Pfam" id="PF02470">
    <property type="entry name" value="MlaD"/>
    <property type="match status" value="1"/>
</dbReference>
<evidence type="ECO:0000256" key="1">
    <source>
        <dbReference type="SAM" id="Phobius"/>
    </source>
</evidence>
<accession>A0ABS1MG04</accession>
<feature type="domain" description="Mce/MlaD" evidence="2">
    <location>
        <begin position="36"/>
        <end position="110"/>
    </location>
</feature>
<dbReference type="InterPro" id="IPR052336">
    <property type="entry name" value="MlaD_Phospholipid_Transporter"/>
</dbReference>
<dbReference type="InterPro" id="IPR003399">
    <property type="entry name" value="Mce/MlaD"/>
</dbReference>
<evidence type="ECO:0000259" key="2">
    <source>
        <dbReference type="Pfam" id="PF02470"/>
    </source>
</evidence>
<evidence type="ECO:0000313" key="4">
    <source>
        <dbReference type="Proteomes" id="UP000602198"/>
    </source>
</evidence>
<keyword evidence="1" id="KW-1133">Transmembrane helix</keyword>
<keyword evidence="1" id="KW-0812">Transmembrane</keyword>
<dbReference type="PANTHER" id="PTHR33371">
    <property type="entry name" value="INTERMEMBRANE PHOSPHOLIPID TRANSPORT SYSTEM BINDING PROTEIN MLAD-RELATED"/>
    <property type="match status" value="1"/>
</dbReference>
<reference evidence="3 4" key="1">
    <citation type="submission" date="2021-01" db="EMBL/GenBank/DDBJ databases">
        <title>WGS of actinomycetes isolated from Thailand.</title>
        <authorList>
            <person name="Thawai C."/>
        </authorList>
    </citation>
    <scope>NUCLEOTIDE SEQUENCE [LARGE SCALE GENOMIC DNA]</scope>
    <source>
        <strain evidence="3 4">LPG 2</strain>
    </source>
</reference>
<proteinExistence type="predicted"/>
<dbReference type="EMBL" id="JAERRJ010000018">
    <property type="protein sequence ID" value="MBL1079603.1"/>
    <property type="molecule type" value="Genomic_DNA"/>
</dbReference>
<feature type="transmembrane region" description="Helical" evidence="1">
    <location>
        <begin position="6"/>
        <end position="28"/>
    </location>
</feature>
<keyword evidence="4" id="KW-1185">Reference proteome</keyword>
<dbReference type="Proteomes" id="UP000602198">
    <property type="component" value="Unassembled WGS sequence"/>
</dbReference>
<evidence type="ECO:0000313" key="3">
    <source>
        <dbReference type="EMBL" id="MBL1079603.1"/>
    </source>
</evidence>
<sequence>MSNRALVVRVVAFTAVIVGLLSAIVLVIQRPISGATSTFEAMFTDASGLRTNADVRMFGVAVGKVTAIDLDGTRARVRFTVVRDRPVYQTSTLAIRYQNLAGQRYIDVKQPDTAGPRRDSGSLFDTDHTTGSFDITALFNGMAPVLKEFSPDALNQFTRNAIAVIEGDGSAVSPTLEAIGTLSQYASDRQALISVLLRNFEQVSQQIGGKSPEAATLIKGISDIFVNLQKQFDGLMDFVGVAPPILGALNNLLAAIGLTHPDNPDLQADLRLAFPDPDAAIDLLNKIPGLVQSLIAVIPSGPAAGQIDMTCRNGVAEVPTALAVLIAGQRISVCNG</sequence>
<comment type="caution">
    <text evidence="3">The sequence shown here is derived from an EMBL/GenBank/DDBJ whole genome shotgun (WGS) entry which is preliminary data.</text>
</comment>
<keyword evidence="1" id="KW-0472">Membrane</keyword>
<protein>
    <submittedName>
        <fullName evidence="3">MCE family protein</fullName>
    </submittedName>
</protein>
<dbReference type="PANTHER" id="PTHR33371:SF17">
    <property type="entry name" value="MCE-FAMILY PROTEIN MCE1B"/>
    <property type="match status" value="1"/>
</dbReference>
<organism evidence="3 4">
    <name type="scientific">Nocardia acididurans</name>
    <dbReference type="NCBI Taxonomy" id="2802282"/>
    <lineage>
        <taxon>Bacteria</taxon>
        <taxon>Bacillati</taxon>
        <taxon>Actinomycetota</taxon>
        <taxon>Actinomycetes</taxon>
        <taxon>Mycobacteriales</taxon>
        <taxon>Nocardiaceae</taxon>
        <taxon>Nocardia</taxon>
    </lineage>
</organism>
<gene>
    <name evidence="3" type="ORF">JK358_34885</name>
</gene>